<dbReference type="PIRSF" id="PIRSF004925">
    <property type="entry name" value="HcaT"/>
    <property type="match status" value="1"/>
</dbReference>
<feature type="transmembrane region" description="Helical" evidence="8">
    <location>
        <begin position="241"/>
        <end position="261"/>
    </location>
</feature>
<dbReference type="PANTHER" id="PTHR23522">
    <property type="entry name" value="BLL5896 PROTEIN"/>
    <property type="match status" value="1"/>
</dbReference>
<keyword evidence="4" id="KW-0997">Cell inner membrane</keyword>
<keyword evidence="5 8" id="KW-0812">Transmembrane</keyword>
<feature type="transmembrane region" description="Helical" evidence="8">
    <location>
        <begin position="268"/>
        <end position="285"/>
    </location>
</feature>
<feature type="transmembrane region" description="Helical" evidence="8">
    <location>
        <begin position="327"/>
        <end position="347"/>
    </location>
</feature>
<feature type="transmembrane region" description="Helical" evidence="8">
    <location>
        <begin position="201"/>
        <end position="221"/>
    </location>
</feature>
<feature type="transmembrane region" description="Helical" evidence="8">
    <location>
        <begin position="12"/>
        <end position="31"/>
    </location>
</feature>
<name>A0A2N3Q1L8_9PROT</name>
<feature type="transmembrane region" description="Helical" evidence="8">
    <location>
        <begin position="353"/>
        <end position="372"/>
    </location>
</feature>
<feature type="transmembrane region" description="Helical" evidence="8">
    <location>
        <begin position="97"/>
        <end position="115"/>
    </location>
</feature>
<keyword evidence="2" id="KW-0813">Transport</keyword>
<feature type="domain" description="Major facilitator superfamily associated" evidence="9">
    <location>
        <begin position="9"/>
        <end position="353"/>
    </location>
</feature>
<dbReference type="GO" id="GO:0030395">
    <property type="term" value="F:lactose binding"/>
    <property type="evidence" value="ECO:0007669"/>
    <property type="project" value="TreeGrafter"/>
</dbReference>
<dbReference type="InterPro" id="IPR026032">
    <property type="entry name" value="HcaT-like"/>
</dbReference>
<dbReference type="OrthoDB" id="9150135at2"/>
<dbReference type="GO" id="GO:0015528">
    <property type="term" value="F:lactose:proton symporter activity"/>
    <property type="evidence" value="ECO:0007669"/>
    <property type="project" value="TreeGrafter"/>
</dbReference>
<evidence type="ECO:0000256" key="6">
    <source>
        <dbReference type="ARBA" id="ARBA00022989"/>
    </source>
</evidence>
<evidence type="ECO:0000256" key="3">
    <source>
        <dbReference type="ARBA" id="ARBA00022475"/>
    </source>
</evidence>
<gene>
    <name evidence="10" type="ORF">CWS72_01505</name>
</gene>
<protein>
    <submittedName>
        <fullName evidence="10">3-phenylpropionate MFS transporter</fullName>
    </submittedName>
</protein>
<evidence type="ECO:0000313" key="10">
    <source>
        <dbReference type="EMBL" id="PKU26545.1"/>
    </source>
</evidence>
<evidence type="ECO:0000256" key="8">
    <source>
        <dbReference type="SAM" id="Phobius"/>
    </source>
</evidence>
<keyword evidence="11" id="KW-1185">Reference proteome</keyword>
<evidence type="ECO:0000256" key="1">
    <source>
        <dbReference type="ARBA" id="ARBA00004429"/>
    </source>
</evidence>
<comment type="subcellular location">
    <subcellularLocation>
        <location evidence="1">Cell inner membrane</location>
        <topology evidence="1">Multi-pass membrane protein</topology>
    </subcellularLocation>
</comment>
<keyword evidence="3" id="KW-1003">Cell membrane</keyword>
<proteinExistence type="predicted"/>
<dbReference type="RefSeq" id="WP_101248777.1">
    <property type="nucleotide sequence ID" value="NZ_PIUM01000001.1"/>
</dbReference>
<organism evidence="10 11">
    <name type="scientific">Telmatospirillum siberiense</name>
    <dbReference type="NCBI Taxonomy" id="382514"/>
    <lineage>
        <taxon>Bacteria</taxon>
        <taxon>Pseudomonadati</taxon>
        <taxon>Pseudomonadota</taxon>
        <taxon>Alphaproteobacteria</taxon>
        <taxon>Rhodospirillales</taxon>
        <taxon>Rhodospirillaceae</taxon>
        <taxon>Telmatospirillum</taxon>
    </lineage>
</organism>
<dbReference type="NCBIfam" id="NF037955">
    <property type="entry name" value="mfs"/>
    <property type="match status" value="1"/>
</dbReference>
<dbReference type="Pfam" id="PF12832">
    <property type="entry name" value="MFS_1_like"/>
    <property type="match status" value="1"/>
</dbReference>
<keyword evidence="7 8" id="KW-0472">Membrane</keyword>
<dbReference type="InterPro" id="IPR024989">
    <property type="entry name" value="MFS_assoc_dom"/>
</dbReference>
<accession>A0A2N3Q1L8</accession>
<dbReference type="AlphaFoldDB" id="A0A2N3Q1L8"/>
<keyword evidence="6 8" id="KW-1133">Transmembrane helix</keyword>
<dbReference type="EMBL" id="PIUM01000001">
    <property type="protein sequence ID" value="PKU26545.1"/>
    <property type="molecule type" value="Genomic_DNA"/>
</dbReference>
<sequence length="390" mass="41268">MTGRPSITLRLSFYYAALFSVIGIQLPYWPLYLSSKGLAAAEIGWILAASYLVKALTNPLLGHITDRHGGRRKGLIILAILSLSTTTLFFWADGFAAVLLATLLSSAAFTAMLPLGDSLTLQSAVRHRLDYGRIRLWGSLSFIVISGLAGQFLIDAPRSAILLSCLAGLVLALLAAAQLPDLPQAPGKSRQQPIGELLSRPVFLLFLAVCSLMQASHMIYYGFATLHWHAAGLSGTVIGGLWAEGVIAEVVLFACGARLIARFGPGRLIACAGIAGAIRWAVLAATTDPLFLAPAQLLHAFTFGAGHLGAMHFIMRAIPAGLSARAQGIYSAVTTGIVPGAAMLMSGRLYQSLGGYAFLVMASLSLAAWALAQPMRRRWTGGLICGHQEG</sequence>
<evidence type="ECO:0000256" key="2">
    <source>
        <dbReference type="ARBA" id="ARBA00022448"/>
    </source>
</evidence>
<dbReference type="Proteomes" id="UP000233293">
    <property type="component" value="Unassembled WGS sequence"/>
</dbReference>
<evidence type="ECO:0000313" key="11">
    <source>
        <dbReference type="Proteomes" id="UP000233293"/>
    </source>
</evidence>
<feature type="transmembrane region" description="Helical" evidence="8">
    <location>
        <begin position="43"/>
        <end position="62"/>
    </location>
</feature>
<feature type="transmembrane region" description="Helical" evidence="8">
    <location>
        <begin position="74"/>
        <end position="91"/>
    </location>
</feature>
<dbReference type="SUPFAM" id="SSF103473">
    <property type="entry name" value="MFS general substrate transporter"/>
    <property type="match status" value="1"/>
</dbReference>
<reference evidence="11" key="1">
    <citation type="submission" date="2017-12" db="EMBL/GenBank/DDBJ databases">
        <title>Draft genome sequence of Telmatospirillum siberiense 26-4b1T, an acidotolerant peatland alphaproteobacterium potentially involved in sulfur cycling.</title>
        <authorList>
            <person name="Hausmann B."/>
            <person name="Pjevac P."/>
            <person name="Schreck K."/>
            <person name="Herbold C.W."/>
            <person name="Daims H."/>
            <person name="Wagner M."/>
            <person name="Pester M."/>
            <person name="Loy A."/>
        </authorList>
    </citation>
    <scope>NUCLEOTIDE SEQUENCE [LARGE SCALE GENOMIC DNA]</scope>
    <source>
        <strain evidence="11">26-4b1</strain>
    </source>
</reference>
<dbReference type="PANTHER" id="PTHR23522:SF10">
    <property type="entry name" value="3-PHENYLPROPIONIC ACID TRANSPORTER-RELATED"/>
    <property type="match status" value="1"/>
</dbReference>
<evidence type="ECO:0000259" key="9">
    <source>
        <dbReference type="Pfam" id="PF12832"/>
    </source>
</evidence>
<dbReference type="InterPro" id="IPR036259">
    <property type="entry name" value="MFS_trans_sf"/>
</dbReference>
<comment type="caution">
    <text evidence="10">The sequence shown here is derived from an EMBL/GenBank/DDBJ whole genome shotgun (WGS) entry which is preliminary data.</text>
</comment>
<feature type="transmembrane region" description="Helical" evidence="8">
    <location>
        <begin position="297"/>
        <end position="315"/>
    </location>
</feature>
<dbReference type="GO" id="GO:0005886">
    <property type="term" value="C:plasma membrane"/>
    <property type="evidence" value="ECO:0007669"/>
    <property type="project" value="UniProtKB-SubCell"/>
</dbReference>
<feature type="transmembrane region" description="Helical" evidence="8">
    <location>
        <begin position="136"/>
        <end position="154"/>
    </location>
</feature>
<evidence type="ECO:0000256" key="5">
    <source>
        <dbReference type="ARBA" id="ARBA00022692"/>
    </source>
</evidence>
<evidence type="ECO:0000256" key="7">
    <source>
        <dbReference type="ARBA" id="ARBA00023136"/>
    </source>
</evidence>
<evidence type="ECO:0000256" key="4">
    <source>
        <dbReference type="ARBA" id="ARBA00022519"/>
    </source>
</evidence>
<feature type="transmembrane region" description="Helical" evidence="8">
    <location>
        <begin position="160"/>
        <end position="180"/>
    </location>
</feature>
<dbReference type="Gene3D" id="1.20.1250.20">
    <property type="entry name" value="MFS general substrate transporter like domains"/>
    <property type="match status" value="2"/>
</dbReference>